<dbReference type="PANTHER" id="PTHR43752:SF2">
    <property type="entry name" value="BNR_ASP-BOX REPEAT FAMILY PROTEIN"/>
    <property type="match status" value="1"/>
</dbReference>
<accession>A0A6B1G807</accession>
<dbReference type="EMBL" id="VYDA01000392">
    <property type="protein sequence ID" value="MYH62234.1"/>
    <property type="molecule type" value="Genomic_DNA"/>
</dbReference>
<protein>
    <submittedName>
        <fullName evidence="2">Exo-alpha-sialidase</fullName>
    </submittedName>
</protein>
<dbReference type="PANTHER" id="PTHR43752">
    <property type="entry name" value="BNR/ASP-BOX REPEAT FAMILY PROTEIN"/>
    <property type="match status" value="1"/>
</dbReference>
<dbReference type="CDD" id="cd15482">
    <property type="entry name" value="Sialidase_non-viral"/>
    <property type="match status" value="1"/>
</dbReference>
<sequence length="357" mass="39509">MSDSTTENDTAERWIDPVCKPLSIDASRPFVKLPDGGLMAVAGNATIVSVDEGATWQTPRPIFRGDGAGLPPPGPGVPRNAGQLLSTRAGSLVLVWMVERVLNWDDASGEPGSDARGDLWAIRSLDGGATWADRQRLFSGVCGHPPINMIETVKGRIVVTNQFYVRHPGRNVVRVYSSGDGGKSWQGSNIIDLGGHGHHDGAFEPTFIQRKDGTLWMLIRTNWDCFWEAISLDEGLSWRTIRPSSIEASTSPGYLTRLKSGRILLAWNRLYPEGADSFPRRSGQLSKDEASWHREELSVSVSEDEGVNWSAPRVIAREKDAWISYPYVFEQSPGQLWILTGQGDLRLRVAERDLFDR</sequence>
<dbReference type="Pfam" id="PF13088">
    <property type="entry name" value="BNR_2"/>
    <property type="match status" value="1"/>
</dbReference>
<dbReference type="SUPFAM" id="SSF50939">
    <property type="entry name" value="Sialidases"/>
    <property type="match status" value="1"/>
</dbReference>
<organism evidence="2">
    <name type="scientific">Caldilineaceae bacterium SB0675_bin_29</name>
    <dbReference type="NCBI Taxonomy" id="2605266"/>
    <lineage>
        <taxon>Bacteria</taxon>
        <taxon>Bacillati</taxon>
        <taxon>Chloroflexota</taxon>
        <taxon>Caldilineae</taxon>
        <taxon>Caldilineales</taxon>
        <taxon>Caldilineaceae</taxon>
    </lineage>
</organism>
<gene>
    <name evidence="2" type="ORF">F4148_10890</name>
</gene>
<dbReference type="InterPro" id="IPR011040">
    <property type="entry name" value="Sialidase"/>
</dbReference>
<name>A0A6B1G807_9CHLR</name>
<dbReference type="Gene3D" id="2.120.10.10">
    <property type="match status" value="1"/>
</dbReference>
<reference evidence="2" key="1">
    <citation type="submission" date="2019-09" db="EMBL/GenBank/DDBJ databases">
        <title>Characterisation of the sponge microbiome using genome-centric metagenomics.</title>
        <authorList>
            <person name="Engelberts J.P."/>
            <person name="Robbins S.J."/>
            <person name="De Goeij J.M."/>
            <person name="Aranda M."/>
            <person name="Bell S.C."/>
            <person name="Webster N.S."/>
        </authorList>
    </citation>
    <scope>NUCLEOTIDE SEQUENCE</scope>
    <source>
        <strain evidence="2">SB0675_bin_29</strain>
    </source>
</reference>
<evidence type="ECO:0000259" key="1">
    <source>
        <dbReference type="Pfam" id="PF13088"/>
    </source>
</evidence>
<comment type="caution">
    <text evidence="2">The sequence shown here is derived from an EMBL/GenBank/DDBJ whole genome shotgun (WGS) entry which is preliminary data.</text>
</comment>
<proteinExistence type="predicted"/>
<dbReference type="AlphaFoldDB" id="A0A6B1G807"/>
<dbReference type="InterPro" id="IPR036278">
    <property type="entry name" value="Sialidase_sf"/>
</dbReference>
<evidence type="ECO:0000313" key="2">
    <source>
        <dbReference type="EMBL" id="MYH62234.1"/>
    </source>
</evidence>
<feature type="domain" description="Sialidase" evidence="1">
    <location>
        <begin position="53"/>
        <end position="337"/>
    </location>
</feature>